<accession>A0A437QNZ4</accession>
<proteinExistence type="predicted"/>
<protein>
    <submittedName>
        <fullName evidence="2">Sulfotransferase family protein</fullName>
    </submittedName>
</protein>
<dbReference type="InterPro" id="IPR027417">
    <property type="entry name" value="P-loop_NTPase"/>
</dbReference>
<dbReference type="InterPro" id="IPR011990">
    <property type="entry name" value="TPR-like_helical_dom_sf"/>
</dbReference>
<dbReference type="SMART" id="SM00028">
    <property type="entry name" value="TPR"/>
    <property type="match status" value="8"/>
</dbReference>
<dbReference type="Gene3D" id="3.40.50.300">
    <property type="entry name" value="P-loop containing nucleotide triphosphate hydrolases"/>
    <property type="match status" value="1"/>
</dbReference>
<dbReference type="SUPFAM" id="SSF48452">
    <property type="entry name" value="TPR-like"/>
    <property type="match status" value="1"/>
</dbReference>
<reference evidence="3" key="1">
    <citation type="submission" date="2019-01" db="EMBL/GenBank/DDBJ databases">
        <title>Gri0909 isolated from a small marine red alga.</title>
        <authorList>
            <person name="Kim J."/>
            <person name="Jeong S.E."/>
            <person name="Jeon C.O."/>
        </authorList>
    </citation>
    <scope>NUCLEOTIDE SEQUENCE [LARGE SCALE GENOMIC DNA]</scope>
    <source>
        <strain evidence="3">Gri0909</strain>
    </source>
</reference>
<dbReference type="SUPFAM" id="SSF52540">
    <property type="entry name" value="P-loop containing nucleoside triphosphate hydrolases"/>
    <property type="match status" value="1"/>
</dbReference>
<dbReference type="GO" id="GO:0016740">
    <property type="term" value="F:transferase activity"/>
    <property type="evidence" value="ECO:0007669"/>
    <property type="project" value="UniProtKB-KW"/>
</dbReference>
<dbReference type="PROSITE" id="PS50005">
    <property type="entry name" value="TPR"/>
    <property type="match status" value="4"/>
</dbReference>
<evidence type="ECO:0000313" key="2">
    <source>
        <dbReference type="EMBL" id="RVU36252.1"/>
    </source>
</evidence>
<dbReference type="EMBL" id="SADE01000002">
    <property type="protein sequence ID" value="RVU36252.1"/>
    <property type="molecule type" value="Genomic_DNA"/>
</dbReference>
<feature type="repeat" description="TPR" evidence="1">
    <location>
        <begin position="82"/>
        <end position="115"/>
    </location>
</feature>
<dbReference type="PANTHER" id="PTHR12558">
    <property type="entry name" value="CELL DIVISION CYCLE 16,23,27"/>
    <property type="match status" value="1"/>
</dbReference>
<gene>
    <name evidence="2" type="ORF">EOI86_13620</name>
</gene>
<feature type="repeat" description="TPR" evidence="1">
    <location>
        <begin position="184"/>
        <end position="217"/>
    </location>
</feature>
<feature type="repeat" description="TPR" evidence="1">
    <location>
        <begin position="48"/>
        <end position="81"/>
    </location>
</feature>
<name>A0A437QNZ4_9PROT</name>
<dbReference type="RefSeq" id="WP_127765728.1">
    <property type="nucleotide sequence ID" value="NZ_SADE01000002.1"/>
</dbReference>
<dbReference type="GO" id="GO:0042802">
    <property type="term" value="F:identical protein binding"/>
    <property type="evidence" value="ECO:0007669"/>
    <property type="project" value="InterPro"/>
</dbReference>
<feature type="repeat" description="TPR" evidence="1">
    <location>
        <begin position="116"/>
        <end position="149"/>
    </location>
</feature>
<dbReference type="PANTHER" id="PTHR12558:SF13">
    <property type="entry name" value="CELL DIVISION CYCLE PROTEIN 27 HOMOLOG"/>
    <property type="match status" value="1"/>
</dbReference>
<dbReference type="Gene3D" id="1.25.40.10">
    <property type="entry name" value="Tetratricopeptide repeat domain"/>
    <property type="match status" value="3"/>
</dbReference>
<evidence type="ECO:0000313" key="3">
    <source>
        <dbReference type="Proteomes" id="UP000287447"/>
    </source>
</evidence>
<dbReference type="OrthoDB" id="9800698at2"/>
<organism evidence="2 3">
    <name type="scientific">Hwanghaeella grinnelliae</name>
    <dbReference type="NCBI Taxonomy" id="2500179"/>
    <lineage>
        <taxon>Bacteria</taxon>
        <taxon>Pseudomonadati</taxon>
        <taxon>Pseudomonadota</taxon>
        <taxon>Alphaproteobacteria</taxon>
        <taxon>Rhodospirillales</taxon>
        <taxon>Rhodospirillaceae</taxon>
        <taxon>Hwanghaeella</taxon>
    </lineage>
</organism>
<comment type="caution">
    <text evidence="2">The sequence shown here is derived from an EMBL/GenBank/DDBJ whole genome shotgun (WGS) entry which is preliminary data.</text>
</comment>
<dbReference type="AlphaFoldDB" id="A0A437QNZ4"/>
<sequence>MQTSSRPGTGPGGLASMLQNAFALNQAGRLDDAKRAANAILKIQPREANALYLLGIVAHQQGDAKKAAQWFEKSHKADRNNPAAISGLGIVRLEQRRYREAARLFEQVLKAMPNDPSTHNNMGLACERCGEMDKALDHYRRAIAIAPGYEVARLSLAQALFRLERKDQAEQVLREGLVHTQGNAAFHSELAQVCRADGRLEEAAELLDKAAALDPRDPQILIDKSTVLAELGQSAEAETCLGAARDLDPDNLIALLELAEIASSRTGRDAETQKARGKSLMEDAVAAAERRGLSTIESPQLLHRLGRAYDRLKRFDDAFTCWSRAHAAWKQELENLNMAYSEKRVEAAVDRTIAWFDSHREAARPAGIATRKPIFVVGMMRSGTSLLEQILATHSAIEGAGELTTITEFAARLGQGRAHWTDAPALKDPAALAEMADEYLRVIDAKYPDAPFVVDKMPANYQYLGLIRIIFPAATIIHIRRNPVDTCLSIFMQKFANGYTFAHDLGQIGHNYRAYRRMMRLWQDWDAGLLTVDYEALTSDMQTQIRPIIDKLGLSWEDGLEKFYETQRAVGTASRLQVRQPLYATAVDRWRRYEAHLPALIEALGDEAGID</sequence>
<keyword evidence="3" id="KW-1185">Reference proteome</keyword>
<keyword evidence="2" id="KW-0808">Transferase</keyword>
<evidence type="ECO:0000256" key="1">
    <source>
        <dbReference type="PROSITE-ProRule" id="PRU00339"/>
    </source>
</evidence>
<keyword evidence="1" id="KW-0802">TPR repeat</keyword>
<dbReference type="Pfam" id="PF13469">
    <property type="entry name" value="Sulfotransfer_3"/>
    <property type="match status" value="1"/>
</dbReference>
<dbReference type="Proteomes" id="UP000287447">
    <property type="component" value="Unassembled WGS sequence"/>
</dbReference>
<dbReference type="InterPro" id="IPR019734">
    <property type="entry name" value="TPR_rpt"/>
</dbReference>
<dbReference type="Pfam" id="PF13432">
    <property type="entry name" value="TPR_16"/>
    <property type="match status" value="4"/>
</dbReference>